<evidence type="ECO:0000313" key="1">
    <source>
        <dbReference type="EMBL" id="CAE0344221.1"/>
    </source>
</evidence>
<accession>A0A7S3N3A8</accession>
<proteinExistence type="predicted"/>
<dbReference type="EMBL" id="HBII01007093">
    <property type="protein sequence ID" value="CAE0344221.1"/>
    <property type="molecule type" value="Transcribed_RNA"/>
</dbReference>
<reference evidence="1" key="1">
    <citation type="submission" date="2021-01" db="EMBL/GenBank/DDBJ databases">
        <authorList>
            <person name="Corre E."/>
            <person name="Pelletier E."/>
            <person name="Niang G."/>
            <person name="Scheremetjew M."/>
            <person name="Finn R."/>
            <person name="Kale V."/>
            <person name="Holt S."/>
            <person name="Cochrane G."/>
            <person name="Meng A."/>
            <person name="Brown T."/>
            <person name="Cohen L."/>
        </authorList>
    </citation>
    <scope>NUCLEOTIDE SEQUENCE</scope>
    <source>
        <strain evidence="1">FSP1.4</strain>
    </source>
</reference>
<sequence length="291" mass="33133">MEDNIENISRDHSGPGEVCQNCSMKILKAHVCRSNSQKKNIVKSIPSFESKTAMMTSIKRDYFSESPAKLCSELEKESPGDEHEDSEQNLWSIPDTSFDNEIVSEVHLPNLSNNRVSLKTILDQNKNTEKEQCLRKSEICFKRHTLNDADSKNIYTPSRKVTVGNVYSTLKKRYTNASTNAFSDTQSKLRSENTPKMYNSPDLPSHLSCIHELDQASSVQQDPSFSQIVNKKKPERRVCQISPKDSEEDKSCFAFCAFLGSNDFWIRLMMNSKRPLTTAPIPFVRPIKKII</sequence>
<name>A0A7S3N3A8_9SPIT</name>
<gene>
    <name evidence="1" type="ORF">EHAR0213_LOCUS3128</name>
</gene>
<dbReference type="AlphaFoldDB" id="A0A7S3N3A8"/>
<protein>
    <submittedName>
        <fullName evidence="1">Uncharacterized protein</fullName>
    </submittedName>
</protein>
<organism evidence="1">
    <name type="scientific">Euplotes harpa</name>
    <dbReference type="NCBI Taxonomy" id="151035"/>
    <lineage>
        <taxon>Eukaryota</taxon>
        <taxon>Sar</taxon>
        <taxon>Alveolata</taxon>
        <taxon>Ciliophora</taxon>
        <taxon>Intramacronucleata</taxon>
        <taxon>Spirotrichea</taxon>
        <taxon>Hypotrichia</taxon>
        <taxon>Euplotida</taxon>
        <taxon>Euplotidae</taxon>
        <taxon>Euplotes</taxon>
    </lineage>
</organism>